<dbReference type="Proteomes" id="UP001455384">
    <property type="component" value="Chromosome"/>
</dbReference>
<dbReference type="InterPro" id="IPR004839">
    <property type="entry name" value="Aminotransferase_I/II_large"/>
</dbReference>
<accession>A0ABZ3CJE2</accession>
<dbReference type="PANTHER" id="PTHR43525:SF1">
    <property type="entry name" value="PROTEIN MALY"/>
    <property type="match status" value="1"/>
</dbReference>
<dbReference type="EMBL" id="CP138333">
    <property type="protein sequence ID" value="WZX30105.1"/>
    <property type="molecule type" value="Genomic_DNA"/>
</dbReference>
<dbReference type="InterPro" id="IPR015422">
    <property type="entry name" value="PyrdxlP-dep_Trfase_small"/>
</dbReference>
<dbReference type="InterPro" id="IPR015421">
    <property type="entry name" value="PyrdxlP-dep_Trfase_major"/>
</dbReference>
<keyword evidence="4 7" id="KW-0456">Lyase</keyword>
<dbReference type="GO" id="GO:0047804">
    <property type="term" value="F:cysteine-S-conjugate beta-lyase activity"/>
    <property type="evidence" value="ECO:0007669"/>
    <property type="project" value="UniProtKB-EC"/>
</dbReference>
<dbReference type="SUPFAM" id="SSF53383">
    <property type="entry name" value="PLP-dependent transferases"/>
    <property type="match status" value="1"/>
</dbReference>
<dbReference type="InterPro" id="IPR051798">
    <property type="entry name" value="Class-II_PLP-Dep_Aminotrans"/>
</dbReference>
<sequence length="397" mass="45415">MMKYDFDTPINRRNTYAMKWDGGELIKEFGLTERYDEDTIPLFTADMDFQVAEPVVEALRKTVDHQIFGYTIAPPAYYEAIQKWFSDKYGWEIGKEEIIYAPGTVHSLNIAVKAYSEKGDGVIIQRPVYPPFTSAVEGNGRTVKNNRLKREESGHYRIDFEDFEKLAKEDDTSMFIMCNPHNPTGNIFQPEDLARLADICHENGVTIIADEIHGDLIRIGETFTPIVKASAHTDHIVTLTAINKTFNLAGLHCTNVVITDEGLRKKFQEEQGMSLPSPFTVSALIAAYTEGDEWLRQVREYIDGNIDFVIDFLSREMPKVKVERPAGTYVLWMDFSGYGIPQEEVHDRIYNRANVLLEDGKMFGEEGNDFQRICVPSPRSVLEEALKRIAYEFRDLH</sequence>
<evidence type="ECO:0000256" key="2">
    <source>
        <dbReference type="ARBA" id="ARBA00012224"/>
    </source>
</evidence>
<comment type="cofactor">
    <cofactor evidence="1">
        <name>pyridoxal 5'-phosphate</name>
        <dbReference type="ChEBI" id="CHEBI:597326"/>
    </cofactor>
</comment>
<dbReference type="EC" id="4.4.1.13" evidence="2"/>
<dbReference type="Pfam" id="PF00155">
    <property type="entry name" value="Aminotran_1_2"/>
    <property type="match status" value="1"/>
</dbReference>
<dbReference type="Gene3D" id="3.90.1150.10">
    <property type="entry name" value="Aspartate Aminotransferase, domain 1"/>
    <property type="match status" value="1"/>
</dbReference>
<dbReference type="InterPro" id="IPR015424">
    <property type="entry name" value="PyrdxlP-dep_Trfase"/>
</dbReference>
<evidence type="ECO:0000256" key="3">
    <source>
        <dbReference type="ARBA" id="ARBA00022898"/>
    </source>
</evidence>
<evidence type="ECO:0000313" key="8">
    <source>
        <dbReference type="Proteomes" id="UP001455384"/>
    </source>
</evidence>
<gene>
    <name evidence="7" type="ORF">RQP18_02700</name>
</gene>
<evidence type="ECO:0000256" key="1">
    <source>
        <dbReference type="ARBA" id="ARBA00001933"/>
    </source>
</evidence>
<evidence type="ECO:0000256" key="5">
    <source>
        <dbReference type="ARBA" id="ARBA00037974"/>
    </source>
</evidence>
<organism evidence="7 8">
    <name type="scientific">Salinicoccus bachuensis</name>
    <dbReference type="NCBI Taxonomy" id="3136731"/>
    <lineage>
        <taxon>Bacteria</taxon>
        <taxon>Bacillati</taxon>
        <taxon>Bacillota</taxon>
        <taxon>Bacilli</taxon>
        <taxon>Bacillales</taxon>
        <taxon>Staphylococcaceae</taxon>
        <taxon>Salinicoccus</taxon>
    </lineage>
</organism>
<keyword evidence="8" id="KW-1185">Reference proteome</keyword>
<dbReference type="RefSeq" id="WP_342388627.1">
    <property type="nucleotide sequence ID" value="NZ_CP138333.2"/>
</dbReference>
<dbReference type="Gene3D" id="3.40.640.10">
    <property type="entry name" value="Type I PLP-dependent aspartate aminotransferase-like (Major domain)"/>
    <property type="match status" value="1"/>
</dbReference>
<protein>
    <recommendedName>
        <fullName evidence="2">cysteine-S-conjugate beta-lyase</fullName>
        <ecNumber evidence="2">4.4.1.13</ecNumber>
    </recommendedName>
</protein>
<dbReference type="PANTHER" id="PTHR43525">
    <property type="entry name" value="PROTEIN MALY"/>
    <property type="match status" value="1"/>
</dbReference>
<reference evidence="8" key="1">
    <citation type="submission" date="2023-10" db="EMBL/GenBank/DDBJ databases">
        <title>Genome analysis and identification of Salinococcus sp. Bachu38 nov., a PGPR from the rhizosphere of Tamarix.</title>
        <authorList>
            <person name="Liang Z."/>
            <person name="Zhang X."/>
            <person name="Jia J."/>
            <person name="Chen X."/>
            <person name="Wang Y."/>
            <person name="Wang Q."/>
            <person name="Wang R."/>
        </authorList>
    </citation>
    <scope>NUCLEOTIDE SEQUENCE [LARGE SCALE GENOMIC DNA]</scope>
    <source>
        <strain evidence="8">Bachu38</strain>
    </source>
</reference>
<dbReference type="NCBIfam" id="TIGR04350">
    <property type="entry name" value="C_S_lyase_PatB"/>
    <property type="match status" value="1"/>
</dbReference>
<keyword evidence="3" id="KW-0663">Pyridoxal phosphate</keyword>
<evidence type="ECO:0000259" key="6">
    <source>
        <dbReference type="Pfam" id="PF00155"/>
    </source>
</evidence>
<proteinExistence type="inferred from homology"/>
<feature type="domain" description="Aminotransferase class I/classII large" evidence="6">
    <location>
        <begin position="42"/>
        <end position="389"/>
    </location>
</feature>
<dbReference type="CDD" id="cd00609">
    <property type="entry name" value="AAT_like"/>
    <property type="match status" value="1"/>
</dbReference>
<evidence type="ECO:0000256" key="4">
    <source>
        <dbReference type="ARBA" id="ARBA00023239"/>
    </source>
</evidence>
<name>A0ABZ3CJE2_9STAP</name>
<dbReference type="InterPro" id="IPR027619">
    <property type="entry name" value="C-S_lyase_PatB-like"/>
</dbReference>
<evidence type="ECO:0000313" key="7">
    <source>
        <dbReference type="EMBL" id="WZX30105.1"/>
    </source>
</evidence>
<comment type="similarity">
    <text evidence="5">Belongs to the class-II pyridoxal-phosphate-dependent aminotransferase family. MalY/PatB cystathionine beta-lyase subfamily.</text>
</comment>